<evidence type="ECO:0000256" key="1">
    <source>
        <dbReference type="SAM" id="MobiDB-lite"/>
    </source>
</evidence>
<name>A0A915BEQ6_PARUN</name>
<dbReference type="WBParaSite" id="PgR036_g115_t01">
    <property type="protein sequence ID" value="PgR036_g115_t01"/>
    <property type="gene ID" value="PgR036_g115"/>
</dbReference>
<keyword evidence="2" id="KW-1185">Reference proteome</keyword>
<sequence length="95" mass="10874">MSIIHMQLGCNCNTIKCLQKKPIRCRNSMKMRKKSVSSDNLSNQERQHMDQPFSHTDTPVMGINEQEEPIQQLPTKSSPTQELIISKVLLSAYTK</sequence>
<accession>A0A915BEQ6</accession>
<protein>
    <submittedName>
        <fullName evidence="3">Uncharacterized protein</fullName>
    </submittedName>
</protein>
<proteinExistence type="predicted"/>
<evidence type="ECO:0000313" key="3">
    <source>
        <dbReference type="WBParaSite" id="PgR036_g115_t01"/>
    </source>
</evidence>
<feature type="region of interest" description="Disordered" evidence="1">
    <location>
        <begin position="28"/>
        <end position="60"/>
    </location>
</feature>
<dbReference type="AlphaFoldDB" id="A0A915BEQ6"/>
<dbReference type="Proteomes" id="UP000887569">
    <property type="component" value="Unplaced"/>
</dbReference>
<evidence type="ECO:0000313" key="2">
    <source>
        <dbReference type="Proteomes" id="UP000887569"/>
    </source>
</evidence>
<organism evidence="2 3">
    <name type="scientific">Parascaris univalens</name>
    <name type="common">Nematode worm</name>
    <dbReference type="NCBI Taxonomy" id="6257"/>
    <lineage>
        <taxon>Eukaryota</taxon>
        <taxon>Metazoa</taxon>
        <taxon>Ecdysozoa</taxon>
        <taxon>Nematoda</taxon>
        <taxon>Chromadorea</taxon>
        <taxon>Rhabditida</taxon>
        <taxon>Spirurina</taxon>
        <taxon>Ascaridomorpha</taxon>
        <taxon>Ascaridoidea</taxon>
        <taxon>Ascarididae</taxon>
        <taxon>Parascaris</taxon>
    </lineage>
</organism>
<reference evidence="3" key="1">
    <citation type="submission" date="2022-11" db="UniProtKB">
        <authorList>
            <consortium name="WormBaseParasite"/>
        </authorList>
    </citation>
    <scope>IDENTIFICATION</scope>
</reference>